<evidence type="ECO:0000313" key="3">
    <source>
        <dbReference type="Proteomes" id="UP000198242"/>
    </source>
</evidence>
<organism evidence="2 3">
    <name type="scientific">Micromonospora viridifaciens</name>
    <dbReference type="NCBI Taxonomy" id="1881"/>
    <lineage>
        <taxon>Bacteria</taxon>
        <taxon>Bacillati</taxon>
        <taxon>Actinomycetota</taxon>
        <taxon>Actinomycetes</taxon>
        <taxon>Micromonosporales</taxon>
        <taxon>Micromonosporaceae</taxon>
        <taxon>Micromonospora</taxon>
    </lineage>
</organism>
<dbReference type="InterPro" id="IPR000073">
    <property type="entry name" value="AB_hydrolase_1"/>
</dbReference>
<evidence type="ECO:0000259" key="1">
    <source>
        <dbReference type="Pfam" id="PF12697"/>
    </source>
</evidence>
<dbReference type="AlphaFoldDB" id="A0A1C4YHA3"/>
<sequence length="259" mass="27136">MAKVTSRDGTTIAFDRAGEGPALILVDGAMCYRAFGPMPPLAQVLAPDFTVYLYDRRGRGESGDSAPYAVAREVEDLEALIEAAGGSAYVYGISSGAALAMEAAASGLTIRKLALYEPPYTAEGGDTEGVKASNRKLNELLAAGRRGDAVEFFMSGVGMPIEAIAGMRQSPMWSVFEGVAHTIAYDFAVLGDGTVPRERAALVAVPALVADGGASPDFLRRPAKALADAIPTAKYQTLEGQTHEVAPDTIAAVLKDFFL</sequence>
<gene>
    <name evidence="2" type="ORF">GA0074695_4282</name>
</gene>
<dbReference type="SUPFAM" id="SSF53474">
    <property type="entry name" value="alpha/beta-Hydrolases"/>
    <property type="match status" value="1"/>
</dbReference>
<keyword evidence="3" id="KW-1185">Reference proteome</keyword>
<feature type="domain" description="AB hydrolase-1" evidence="1">
    <location>
        <begin position="34"/>
        <end position="245"/>
    </location>
</feature>
<dbReference type="Pfam" id="PF12697">
    <property type="entry name" value="Abhydrolase_6"/>
    <property type="match status" value="1"/>
</dbReference>
<evidence type="ECO:0000313" key="2">
    <source>
        <dbReference type="EMBL" id="SCF20094.1"/>
    </source>
</evidence>
<reference evidence="3" key="1">
    <citation type="submission" date="2016-06" db="EMBL/GenBank/DDBJ databases">
        <authorList>
            <person name="Varghese N."/>
            <person name="Submissions Spin"/>
        </authorList>
    </citation>
    <scope>NUCLEOTIDE SEQUENCE [LARGE SCALE GENOMIC DNA]</scope>
    <source>
        <strain evidence="3">DSM 43909</strain>
    </source>
</reference>
<name>A0A1C4YHA3_MICVI</name>
<proteinExistence type="predicted"/>
<dbReference type="OrthoDB" id="63519at2"/>
<dbReference type="InterPro" id="IPR029058">
    <property type="entry name" value="AB_hydrolase_fold"/>
</dbReference>
<dbReference type="RefSeq" id="WP_089007820.1">
    <property type="nucleotide sequence ID" value="NZ_LT607411.1"/>
</dbReference>
<dbReference type="Gene3D" id="3.40.50.1820">
    <property type="entry name" value="alpha/beta hydrolase"/>
    <property type="match status" value="1"/>
</dbReference>
<dbReference type="EMBL" id="LT607411">
    <property type="protein sequence ID" value="SCF20094.1"/>
    <property type="molecule type" value="Genomic_DNA"/>
</dbReference>
<dbReference type="GO" id="GO:0003824">
    <property type="term" value="F:catalytic activity"/>
    <property type="evidence" value="ECO:0007669"/>
    <property type="project" value="UniProtKB-ARBA"/>
</dbReference>
<dbReference type="Proteomes" id="UP000198242">
    <property type="component" value="Chromosome I"/>
</dbReference>
<accession>A0A1C4YHA3</accession>
<protein>
    <submittedName>
        <fullName evidence="2">Pimeloyl-ACP methyl ester carboxylesterase</fullName>
    </submittedName>
</protein>